<dbReference type="Gene3D" id="3.30.2210.10">
    <property type="entry name" value="Integron cassette protein superfamily"/>
    <property type="match status" value="1"/>
</dbReference>
<organism evidence="1 2">
    <name type="scientific">Bacillus thuringiensis</name>
    <dbReference type="NCBI Taxonomy" id="1428"/>
    <lineage>
        <taxon>Bacteria</taxon>
        <taxon>Bacillati</taxon>
        <taxon>Bacillota</taxon>
        <taxon>Bacilli</taxon>
        <taxon>Bacillales</taxon>
        <taxon>Bacillaceae</taxon>
        <taxon>Bacillus</taxon>
        <taxon>Bacillus cereus group</taxon>
    </lineage>
</organism>
<accession>A0A1C4AR49</accession>
<reference evidence="1 2" key="1">
    <citation type="submission" date="2016-08" db="EMBL/GenBank/DDBJ databases">
        <authorList>
            <person name="Seilhamer J.J."/>
        </authorList>
    </citation>
    <scope>NUCLEOTIDE SEQUENCE [LARGE SCALE GENOMIC DNA]</scope>
    <source>
        <strain evidence="1 2">IEBC_T61001</strain>
    </source>
</reference>
<protein>
    <submittedName>
        <fullName evidence="1">Uncharacterized protein</fullName>
    </submittedName>
</protein>
<dbReference type="Proteomes" id="UP000195991">
    <property type="component" value="Unassembled WGS sequence"/>
</dbReference>
<dbReference type="AlphaFoldDB" id="A0A1C4AR49"/>
<sequence length="111" mass="12399">MQNIGVEFKLKVHSKRWGHKDTYNLTKTEKGWVVGTAKGKVESDTYASPGLEKAFTGEGISYPADLGYFLSDIWEASQTKSEEEVKGYFDKLGEWISTTEATKPDFSPLAL</sequence>
<name>A0A1C4AR49_BACTU</name>
<dbReference type="RefSeq" id="WP_087985722.1">
    <property type="nucleotide sequence ID" value="NZ_FMBI01000023.1"/>
</dbReference>
<proteinExistence type="predicted"/>
<dbReference type="InterPro" id="IPR048474">
    <property type="entry name" value="M1E1E6-like_sf"/>
</dbReference>
<gene>
    <name evidence="1" type="ORF">BTT61001_00887</name>
</gene>
<evidence type="ECO:0000313" key="2">
    <source>
        <dbReference type="Proteomes" id="UP000195991"/>
    </source>
</evidence>
<dbReference type="EMBL" id="FMBI01000023">
    <property type="protein sequence ID" value="SCB97037.1"/>
    <property type="molecule type" value="Genomic_DNA"/>
</dbReference>
<evidence type="ECO:0000313" key="1">
    <source>
        <dbReference type="EMBL" id="SCB97037.1"/>
    </source>
</evidence>